<dbReference type="HOGENOM" id="CLU_3409871_0_0_9"/>
<name>Q03EA6_PEDPA</name>
<dbReference type="EMBL" id="CP000422">
    <property type="protein sequence ID" value="ABJ68466.1"/>
    <property type="molecule type" value="Genomic_DNA"/>
</dbReference>
<proteinExistence type="predicted"/>
<protein>
    <submittedName>
        <fullName evidence="1">Uncharacterized protein</fullName>
    </submittedName>
</protein>
<accession>Q03EA6</accession>
<sequence length="29" mass="3525">MSITFAKKIKFFFINFFNSFKSPFFSHIC</sequence>
<reference evidence="1 2" key="1">
    <citation type="journal article" date="2006" name="Proc. Natl. Acad. Sci. U.S.A.">
        <title>Comparative genomics of the lactic acid bacteria.</title>
        <authorList>
            <person name="Makarova K."/>
            <person name="Slesarev A."/>
            <person name="Wolf Y."/>
            <person name="Sorokin A."/>
            <person name="Mirkin B."/>
            <person name="Koonin E."/>
            <person name="Pavlov A."/>
            <person name="Pavlova N."/>
            <person name="Karamychev V."/>
            <person name="Polouchine N."/>
            <person name="Shakhova V."/>
            <person name="Grigoriev I."/>
            <person name="Lou Y."/>
            <person name="Rohksar D."/>
            <person name="Lucas S."/>
            <person name="Huang K."/>
            <person name="Goodstein D.M."/>
            <person name="Hawkins T."/>
            <person name="Plengvidhya V."/>
            <person name="Welker D."/>
            <person name="Hughes J."/>
            <person name="Goh Y."/>
            <person name="Benson A."/>
            <person name="Baldwin K."/>
            <person name="Lee J.H."/>
            <person name="Diaz-Muniz I."/>
            <person name="Dosti B."/>
            <person name="Smeianov V."/>
            <person name="Wechter W."/>
            <person name="Barabote R."/>
            <person name="Lorca G."/>
            <person name="Altermann E."/>
            <person name="Barrangou R."/>
            <person name="Ganesan B."/>
            <person name="Xie Y."/>
            <person name="Rawsthorne H."/>
            <person name="Tamir D."/>
            <person name="Parker C."/>
            <person name="Breidt F."/>
            <person name="Broadbent J."/>
            <person name="Hutkins R."/>
            <person name="O'Sullivan D."/>
            <person name="Steele J."/>
            <person name="Unlu G."/>
            <person name="Saier M."/>
            <person name="Klaenhammer T."/>
            <person name="Richardson P."/>
            <person name="Kozyavkin S."/>
            <person name="Weimer B."/>
            <person name="Mills D."/>
        </authorList>
    </citation>
    <scope>NUCLEOTIDE SEQUENCE [LARGE SCALE GENOMIC DNA]</scope>
    <source>
        <strain evidence="2">ATCC 25745 / CCUG 21536 / LMG 10740 / 183-1w</strain>
    </source>
</reference>
<gene>
    <name evidence="1" type="ordered locus">PEPE_1435</name>
</gene>
<dbReference type="AlphaFoldDB" id="Q03EA6"/>
<dbReference type="KEGG" id="ppe:PEPE_1435"/>
<evidence type="ECO:0000313" key="2">
    <source>
        <dbReference type="Proteomes" id="UP000000773"/>
    </source>
</evidence>
<evidence type="ECO:0000313" key="1">
    <source>
        <dbReference type="EMBL" id="ABJ68466.1"/>
    </source>
</evidence>
<organism evidence="1 2">
    <name type="scientific">Pediococcus pentosaceus (strain ATCC 25745 / CCUG 21536 / LMG 10740 / 183-1w)</name>
    <dbReference type="NCBI Taxonomy" id="278197"/>
    <lineage>
        <taxon>Bacteria</taxon>
        <taxon>Bacillati</taxon>
        <taxon>Bacillota</taxon>
        <taxon>Bacilli</taxon>
        <taxon>Lactobacillales</taxon>
        <taxon>Lactobacillaceae</taxon>
        <taxon>Pediococcus</taxon>
    </lineage>
</organism>
<dbReference type="Proteomes" id="UP000000773">
    <property type="component" value="Chromosome"/>
</dbReference>